<proteinExistence type="predicted"/>
<name>A0A0B6ZVT4_9EUPU</name>
<dbReference type="AlphaFoldDB" id="A0A0B6ZVT4"/>
<feature type="coiled-coil region" evidence="1">
    <location>
        <begin position="235"/>
        <end position="299"/>
    </location>
</feature>
<evidence type="ECO:0000256" key="1">
    <source>
        <dbReference type="SAM" id="Coils"/>
    </source>
</evidence>
<keyword evidence="1" id="KW-0175">Coiled coil</keyword>
<protein>
    <submittedName>
        <fullName evidence="3">Uncharacterized protein</fullName>
    </submittedName>
</protein>
<gene>
    <name evidence="3" type="primary">ORF80378</name>
</gene>
<feature type="region of interest" description="Disordered" evidence="2">
    <location>
        <begin position="416"/>
        <end position="455"/>
    </location>
</feature>
<evidence type="ECO:0000256" key="2">
    <source>
        <dbReference type="SAM" id="MobiDB-lite"/>
    </source>
</evidence>
<feature type="coiled-coil region" evidence="1">
    <location>
        <begin position="24"/>
        <end position="101"/>
    </location>
</feature>
<organism evidence="3">
    <name type="scientific">Arion vulgaris</name>
    <dbReference type="NCBI Taxonomy" id="1028688"/>
    <lineage>
        <taxon>Eukaryota</taxon>
        <taxon>Metazoa</taxon>
        <taxon>Spiralia</taxon>
        <taxon>Lophotrochozoa</taxon>
        <taxon>Mollusca</taxon>
        <taxon>Gastropoda</taxon>
        <taxon>Heterobranchia</taxon>
        <taxon>Euthyneura</taxon>
        <taxon>Panpulmonata</taxon>
        <taxon>Eupulmonata</taxon>
        <taxon>Stylommatophora</taxon>
        <taxon>Helicina</taxon>
        <taxon>Arionoidea</taxon>
        <taxon>Arionidae</taxon>
        <taxon>Arion</taxon>
    </lineage>
</organism>
<evidence type="ECO:0000313" key="3">
    <source>
        <dbReference type="EMBL" id="CEK71921.1"/>
    </source>
</evidence>
<reference evidence="3" key="1">
    <citation type="submission" date="2014-12" db="EMBL/GenBank/DDBJ databases">
        <title>Insight into the proteome of Arion vulgaris.</title>
        <authorList>
            <person name="Aradska J."/>
            <person name="Bulat T."/>
            <person name="Smidak R."/>
            <person name="Sarate P."/>
            <person name="Gangsoo J."/>
            <person name="Sialana F."/>
            <person name="Bilban M."/>
            <person name="Lubec G."/>
        </authorList>
    </citation>
    <scope>NUCLEOTIDE SEQUENCE</scope>
    <source>
        <tissue evidence="3">Skin</tissue>
    </source>
</reference>
<feature type="coiled-coil region" evidence="1">
    <location>
        <begin position="127"/>
        <end position="182"/>
    </location>
</feature>
<accession>A0A0B6ZVT4</accession>
<sequence length="550" mass="62832">MMELPVQQENAFDVKEFESNRQKLHEMQRHIDVLTANLKHLENDNAELNNALTEVTQNRKDSLSYDHEKSDLKYRQRIEELQQMLEETQTSERDHRETEKKLQHQLRLALEAAASTIPQIVDNDDEMTLLQLQISELKDENSSLKLKLYENATELKQKIDEVTRLQHEIIDKDEEIECIESQFATQCNISERLREEICDYRAKLEADSAHVDTQKKGNSLFAEVDDRRIVAERRIIKLELATGELEEKLTKEQKENKRLKLQILLLRQTSSKGYDDGIVANLQSQLLESKRSVVQLTEQLQKSSLSAKHKPITEVKFSAPESSTDNDKMFINFLQGIITQKTKETEDAKTLAQQNHLQALRTELRLTEVKNELMTLTHDFDKLKVMNSHLTMTLQEMQRKYEPELFAPPSKAKIKIPLSDPVSNSSSQKDQQVQSGAKTNPSSTHLHHGQPQREEPVHVFTEPVGAFCENAKENVPLQNSQSDLPGAKRGKSVRMMPLVNVISSNAVLGTEELKLDGQGQKVKKVGGGTGKYKSVTHMTIDSQPTECKQQ</sequence>
<dbReference type="EMBL" id="HACG01025056">
    <property type="protein sequence ID" value="CEK71921.1"/>
    <property type="molecule type" value="Transcribed_RNA"/>
</dbReference>
<feature type="compositionally biased region" description="Polar residues" evidence="2">
    <location>
        <begin position="421"/>
        <end position="444"/>
    </location>
</feature>